<dbReference type="SUPFAM" id="SSF161084">
    <property type="entry name" value="MAPEG domain-like"/>
    <property type="match status" value="1"/>
</dbReference>
<accession>W9CKM3</accession>
<dbReference type="PANTHER" id="PTHR35371">
    <property type="entry name" value="INNER MEMBRANE PROTEIN"/>
    <property type="match status" value="1"/>
</dbReference>
<dbReference type="GO" id="GO:0016020">
    <property type="term" value="C:membrane"/>
    <property type="evidence" value="ECO:0007669"/>
    <property type="project" value="UniProtKB-SubCell"/>
</dbReference>
<comment type="subcellular location">
    <subcellularLocation>
        <location evidence="1">Membrane</location>
    </subcellularLocation>
</comment>
<evidence type="ECO:0000256" key="4">
    <source>
        <dbReference type="ARBA" id="ARBA00023136"/>
    </source>
</evidence>
<keyword evidence="6" id="KW-1185">Reference proteome</keyword>
<dbReference type="AlphaFoldDB" id="W9CKM3"/>
<dbReference type="InterPro" id="IPR001129">
    <property type="entry name" value="Membr-assoc_MAPEG"/>
</dbReference>
<gene>
    <name evidence="5" type="ORF">SBOR_4393</name>
</gene>
<evidence type="ECO:0000313" key="6">
    <source>
        <dbReference type="Proteomes" id="UP000019487"/>
    </source>
</evidence>
<proteinExistence type="predicted"/>
<keyword evidence="3" id="KW-1133">Transmembrane helix</keyword>
<evidence type="ECO:0000256" key="2">
    <source>
        <dbReference type="ARBA" id="ARBA00022692"/>
    </source>
</evidence>
<name>W9CKM3_SCLBF</name>
<dbReference type="HOGENOM" id="CLU_110778_0_2_1"/>
<keyword evidence="2" id="KW-0812">Transmembrane</keyword>
<keyword evidence="4" id="KW-0472">Membrane</keyword>
<reference evidence="5 6" key="1">
    <citation type="journal article" date="2014" name="Genome Announc.">
        <title>Draft genome sequence of Sclerotinia borealis, a psychrophilic plant pathogenic fungus.</title>
        <authorList>
            <person name="Mardanov A.V."/>
            <person name="Beletsky A.V."/>
            <person name="Kadnikov V.V."/>
            <person name="Ignatov A.N."/>
            <person name="Ravin N.V."/>
        </authorList>
    </citation>
    <scope>NUCLEOTIDE SEQUENCE [LARGE SCALE GENOMIC DNA]</scope>
    <source>
        <strain evidence="6">F-4157</strain>
    </source>
</reference>
<dbReference type="PANTHER" id="PTHR35371:SF1">
    <property type="entry name" value="BLR7753 PROTEIN"/>
    <property type="match status" value="1"/>
</dbReference>
<dbReference type="Pfam" id="PF01124">
    <property type="entry name" value="MAPEG"/>
    <property type="match status" value="1"/>
</dbReference>
<dbReference type="InterPro" id="IPR023352">
    <property type="entry name" value="MAPEG-like_dom_sf"/>
</dbReference>
<evidence type="ECO:0000256" key="1">
    <source>
        <dbReference type="ARBA" id="ARBA00004370"/>
    </source>
</evidence>
<evidence type="ECO:0000256" key="3">
    <source>
        <dbReference type="ARBA" id="ARBA00022989"/>
    </source>
</evidence>
<sequence>MSGLLETTRNFSLYGIPAAWLISHCPHLYAATATKCFDNRFPRDFPQRLEADQSIDQAKRNRVRRAHAAGSNGYENLGLFAAAVVAGNVAGLSHYTLNALTGGYLISRVVYNFIYVNNTTEGAAATRSVVFLAGIGHIFTLFIKSGNVLRNGAANLL</sequence>
<evidence type="ECO:0000313" key="5">
    <source>
        <dbReference type="EMBL" id="ESZ95214.1"/>
    </source>
</evidence>
<protein>
    <submittedName>
        <fullName evidence="5">Uncharacterized protein</fullName>
    </submittedName>
</protein>
<dbReference type="EMBL" id="AYSA01000201">
    <property type="protein sequence ID" value="ESZ95214.1"/>
    <property type="molecule type" value="Genomic_DNA"/>
</dbReference>
<dbReference type="OrthoDB" id="2122304at2759"/>
<dbReference type="Proteomes" id="UP000019487">
    <property type="component" value="Unassembled WGS sequence"/>
</dbReference>
<organism evidence="5 6">
    <name type="scientific">Sclerotinia borealis (strain F-4128)</name>
    <dbReference type="NCBI Taxonomy" id="1432307"/>
    <lineage>
        <taxon>Eukaryota</taxon>
        <taxon>Fungi</taxon>
        <taxon>Dikarya</taxon>
        <taxon>Ascomycota</taxon>
        <taxon>Pezizomycotina</taxon>
        <taxon>Leotiomycetes</taxon>
        <taxon>Helotiales</taxon>
        <taxon>Sclerotiniaceae</taxon>
        <taxon>Sclerotinia</taxon>
    </lineage>
</organism>
<dbReference type="Gene3D" id="1.20.120.550">
    <property type="entry name" value="Membrane associated eicosanoid/glutathione metabolism-like domain"/>
    <property type="match status" value="1"/>
</dbReference>
<comment type="caution">
    <text evidence="5">The sequence shown here is derived from an EMBL/GenBank/DDBJ whole genome shotgun (WGS) entry which is preliminary data.</text>
</comment>